<evidence type="ECO:0000313" key="11">
    <source>
        <dbReference type="Proteomes" id="UP000812031"/>
    </source>
</evidence>
<name>A0ABS6Y001_9FLAO</name>
<dbReference type="Pfam" id="PF02687">
    <property type="entry name" value="FtsX"/>
    <property type="match status" value="1"/>
</dbReference>
<dbReference type="Proteomes" id="UP000812031">
    <property type="component" value="Unassembled WGS sequence"/>
</dbReference>
<dbReference type="Pfam" id="PF12704">
    <property type="entry name" value="MacB_PCD"/>
    <property type="match status" value="1"/>
</dbReference>
<comment type="subcellular location">
    <subcellularLocation>
        <location evidence="1">Cell membrane</location>
        <topology evidence="1">Multi-pass membrane protein</topology>
    </subcellularLocation>
</comment>
<evidence type="ECO:0000256" key="2">
    <source>
        <dbReference type="ARBA" id="ARBA00022475"/>
    </source>
</evidence>
<gene>
    <name evidence="10" type="ORF">KZH69_17280</name>
</gene>
<dbReference type="PANTHER" id="PTHR30572">
    <property type="entry name" value="MEMBRANE COMPONENT OF TRANSPORTER-RELATED"/>
    <property type="match status" value="1"/>
</dbReference>
<keyword evidence="5 7" id="KW-0472">Membrane</keyword>
<proteinExistence type="inferred from homology"/>
<evidence type="ECO:0000256" key="6">
    <source>
        <dbReference type="ARBA" id="ARBA00038076"/>
    </source>
</evidence>
<keyword evidence="4 7" id="KW-1133">Transmembrane helix</keyword>
<evidence type="ECO:0000313" key="10">
    <source>
        <dbReference type="EMBL" id="MBW4362245.1"/>
    </source>
</evidence>
<evidence type="ECO:0000256" key="1">
    <source>
        <dbReference type="ARBA" id="ARBA00004651"/>
    </source>
</evidence>
<dbReference type="InterPro" id="IPR025857">
    <property type="entry name" value="MacB_PCD"/>
</dbReference>
<evidence type="ECO:0000256" key="5">
    <source>
        <dbReference type="ARBA" id="ARBA00023136"/>
    </source>
</evidence>
<protein>
    <submittedName>
        <fullName evidence="10">ABC transporter permease</fullName>
    </submittedName>
</protein>
<evidence type="ECO:0000259" key="9">
    <source>
        <dbReference type="Pfam" id="PF12704"/>
    </source>
</evidence>
<keyword evidence="11" id="KW-1185">Reference proteome</keyword>
<feature type="transmembrane region" description="Helical" evidence="7">
    <location>
        <begin position="21"/>
        <end position="48"/>
    </location>
</feature>
<keyword evidence="2" id="KW-1003">Cell membrane</keyword>
<dbReference type="InterPro" id="IPR050250">
    <property type="entry name" value="Macrolide_Exporter_MacB"/>
</dbReference>
<keyword evidence="3 7" id="KW-0812">Transmembrane</keyword>
<reference evidence="10 11" key="1">
    <citation type="submission" date="2021-07" db="EMBL/GenBank/DDBJ databases">
        <title>Flavobacterium sp. nov. isolated from sediment on the Taihu Lake.</title>
        <authorList>
            <person name="Qu J.-H."/>
        </authorList>
    </citation>
    <scope>NUCLEOTIDE SEQUENCE [LARGE SCALE GENOMIC DNA]</scope>
    <source>
        <strain evidence="10 11">NAS39</strain>
    </source>
</reference>
<evidence type="ECO:0000259" key="8">
    <source>
        <dbReference type="Pfam" id="PF02687"/>
    </source>
</evidence>
<comment type="caution">
    <text evidence="10">The sequence shown here is derived from an EMBL/GenBank/DDBJ whole genome shotgun (WGS) entry which is preliminary data.</text>
</comment>
<feature type="transmembrane region" description="Helical" evidence="7">
    <location>
        <begin position="290"/>
        <end position="315"/>
    </location>
</feature>
<evidence type="ECO:0000256" key="4">
    <source>
        <dbReference type="ARBA" id="ARBA00022989"/>
    </source>
</evidence>
<evidence type="ECO:0000256" key="3">
    <source>
        <dbReference type="ARBA" id="ARBA00022692"/>
    </source>
</evidence>
<comment type="similarity">
    <text evidence="6">Belongs to the ABC-4 integral membrane protein family.</text>
</comment>
<accession>A0ABS6Y001</accession>
<feature type="transmembrane region" description="Helical" evidence="7">
    <location>
        <begin position="374"/>
        <end position="397"/>
    </location>
</feature>
<feature type="domain" description="ABC3 transporter permease C-terminal" evidence="8">
    <location>
        <begin position="294"/>
        <end position="407"/>
    </location>
</feature>
<dbReference type="EMBL" id="JAHWYN010000019">
    <property type="protein sequence ID" value="MBW4362245.1"/>
    <property type="molecule type" value="Genomic_DNA"/>
</dbReference>
<dbReference type="InterPro" id="IPR003838">
    <property type="entry name" value="ABC3_permease_C"/>
</dbReference>
<feature type="transmembrane region" description="Helical" evidence="7">
    <location>
        <begin position="335"/>
        <end position="368"/>
    </location>
</feature>
<sequence length="414" mass="45370">MMLKLFKENIRIAFGSIRTQLLRTILTVMIIAIGITALVAILTLVAALENTLSSDFASMGANTFNINQYENTSRRRGGGEREIINPIISYPEAVAFKNKYNYPLTETSLSFTATSIAEVKYEALKTDPEISVLGVDEHFLTNSGLETSSGRNFTNFDISNNTYTCVVGSDFEKGLLKDVNPIGKIISIRGAKFKVIGVLKEKGSTFGNSQDLRVLIPIQVARSLFTAPNINYTMSVMVAKKELLDQAIDNANSTMRRVRKLSPIKDNNFAIVRSDDLINRIMSITQYLGLAAWLIGIITILGSSIALMNIMIFSVTERTREIGVRKALGAKKSTIAFQFFIETLLIGQIGGLVGIIFGILIGFGFAAVMNFVFVIPWGAIIAAFVTSFIVALVSGLYPAIKSANLDPIEALRYE</sequence>
<evidence type="ECO:0000256" key="7">
    <source>
        <dbReference type="SAM" id="Phobius"/>
    </source>
</evidence>
<dbReference type="RefSeq" id="WP_219318732.1">
    <property type="nucleotide sequence ID" value="NZ_JAHWYN010000019.1"/>
</dbReference>
<feature type="domain" description="MacB-like periplasmic core" evidence="9">
    <location>
        <begin position="24"/>
        <end position="250"/>
    </location>
</feature>
<organism evidence="10 11">
    <name type="scientific">Flavobacterium taihuense</name>
    <dbReference type="NCBI Taxonomy" id="2857508"/>
    <lineage>
        <taxon>Bacteria</taxon>
        <taxon>Pseudomonadati</taxon>
        <taxon>Bacteroidota</taxon>
        <taxon>Flavobacteriia</taxon>
        <taxon>Flavobacteriales</taxon>
        <taxon>Flavobacteriaceae</taxon>
        <taxon>Flavobacterium</taxon>
    </lineage>
</organism>
<dbReference type="PANTHER" id="PTHR30572:SF4">
    <property type="entry name" value="ABC TRANSPORTER PERMEASE YTRF"/>
    <property type="match status" value="1"/>
</dbReference>